<organism evidence="1 2">
    <name type="scientific">Oculimacula yallundae</name>
    <dbReference type="NCBI Taxonomy" id="86028"/>
    <lineage>
        <taxon>Eukaryota</taxon>
        <taxon>Fungi</taxon>
        <taxon>Dikarya</taxon>
        <taxon>Ascomycota</taxon>
        <taxon>Pezizomycotina</taxon>
        <taxon>Leotiomycetes</taxon>
        <taxon>Helotiales</taxon>
        <taxon>Ploettnerulaceae</taxon>
        <taxon>Oculimacula</taxon>
    </lineage>
</organism>
<dbReference type="Proteomes" id="UP001595075">
    <property type="component" value="Unassembled WGS sequence"/>
</dbReference>
<keyword evidence="2" id="KW-1185">Reference proteome</keyword>
<protein>
    <submittedName>
        <fullName evidence="1">Uncharacterized protein</fullName>
    </submittedName>
</protein>
<gene>
    <name evidence="1" type="ORF">VTL71DRAFT_10441</name>
</gene>
<dbReference type="EMBL" id="JAZHXI010000003">
    <property type="protein sequence ID" value="KAL2073117.1"/>
    <property type="molecule type" value="Genomic_DNA"/>
</dbReference>
<evidence type="ECO:0000313" key="2">
    <source>
        <dbReference type="Proteomes" id="UP001595075"/>
    </source>
</evidence>
<evidence type="ECO:0000313" key="1">
    <source>
        <dbReference type="EMBL" id="KAL2073117.1"/>
    </source>
</evidence>
<comment type="caution">
    <text evidence="1">The sequence shown here is derived from an EMBL/GenBank/DDBJ whole genome shotgun (WGS) entry which is preliminary data.</text>
</comment>
<name>A0ABR4CTJ1_9HELO</name>
<accession>A0ABR4CTJ1</accession>
<proteinExistence type="predicted"/>
<reference evidence="1 2" key="1">
    <citation type="journal article" date="2024" name="Commun. Biol.">
        <title>Comparative genomic analysis of thermophilic fungi reveals convergent evolutionary adaptations and gene losses.</title>
        <authorList>
            <person name="Steindorff A.S."/>
            <person name="Aguilar-Pontes M.V."/>
            <person name="Robinson A.J."/>
            <person name="Andreopoulos B."/>
            <person name="LaButti K."/>
            <person name="Kuo A."/>
            <person name="Mondo S."/>
            <person name="Riley R."/>
            <person name="Otillar R."/>
            <person name="Haridas S."/>
            <person name="Lipzen A."/>
            <person name="Grimwood J."/>
            <person name="Schmutz J."/>
            <person name="Clum A."/>
            <person name="Reid I.D."/>
            <person name="Moisan M.C."/>
            <person name="Butler G."/>
            <person name="Nguyen T.T.M."/>
            <person name="Dewar K."/>
            <person name="Conant G."/>
            <person name="Drula E."/>
            <person name="Henrissat B."/>
            <person name="Hansel C."/>
            <person name="Singer S."/>
            <person name="Hutchinson M.I."/>
            <person name="de Vries R.P."/>
            <person name="Natvig D.O."/>
            <person name="Powell A.J."/>
            <person name="Tsang A."/>
            <person name="Grigoriev I.V."/>
        </authorList>
    </citation>
    <scope>NUCLEOTIDE SEQUENCE [LARGE SCALE GENOMIC DNA]</scope>
    <source>
        <strain evidence="1 2">CBS 494.80</strain>
    </source>
</reference>
<sequence>MLAMASLTKNQSQRNSRYLQRAKRWCRIIVNEVLVMATTALDLHTQTRLRKSKMEQNALHTNTSPFMSSMTQVMVEPRLKLSIAIPGAILSSKIP</sequence>